<sequence>MQQGPSSTCESSSATAIVNRLNNLVQGSSYGCQYSSSEVDATSIGSTSIAQSSGQFITSPVQQGSVEFIRAASPGPQPTRAATTCRSTGTSSERSLSGSATVQPVSSTAGQRSSSCSTTERHPYPRSTTGELPIIIDTVKYSTNRITMTVTTSSFINREESNVISSKITRQVQQQSAR</sequence>
<evidence type="ECO:0000313" key="2">
    <source>
        <dbReference type="EMBL" id="RKO93622.1"/>
    </source>
</evidence>
<evidence type="ECO:0000256" key="1">
    <source>
        <dbReference type="SAM" id="MobiDB-lite"/>
    </source>
</evidence>
<feature type="region of interest" description="Disordered" evidence="1">
    <location>
        <begin position="71"/>
        <end position="130"/>
    </location>
</feature>
<dbReference type="AlphaFoldDB" id="A0A4P9WMC5"/>
<name>A0A4P9WMC5_9FUNG</name>
<dbReference type="Proteomes" id="UP000269721">
    <property type="component" value="Unassembled WGS sequence"/>
</dbReference>
<feature type="compositionally biased region" description="Polar residues" evidence="1">
    <location>
        <begin position="80"/>
        <end position="118"/>
    </location>
</feature>
<keyword evidence="3" id="KW-1185">Reference proteome</keyword>
<accession>A0A4P9WMC5</accession>
<proteinExistence type="predicted"/>
<evidence type="ECO:0000313" key="3">
    <source>
        <dbReference type="Proteomes" id="UP000269721"/>
    </source>
</evidence>
<organism evidence="2 3">
    <name type="scientific">Blyttiomyces helicus</name>
    <dbReference type="NCBI Taxonomy" id="388810"/>
    <lineage>
        <taxon>Eukaryota</taxon>
        <taxon>Fungi</taxon>
        <taxon>Fungi incertae sedis</taxon>
        <taxon>Chytridiomycota</taxon>
        <taxon>Chytridiomycota incertae sedis</taxon>
        <taxon>Chytridiomycetes</taxon>
        <taxon>Chytridiomycetes incertae sedis</taxon>
        <taxon>Blyttiomyces</taxon>
    </lineage>
</organism>
<protein>
    <submittedName>
        <fullName evidence="2">Uncharacterized protein</fullName>
    </submittedName>
</protein>
<dbReference type="EMBL" id="KZ994168">
    <property type="protein sequence ID" value="RKO93622.1"/>
    <property type="molecule type" value="Genomic_DNA"/>
</dbReference>
<reference evidence="3" key="1">
    <citation type="journal article" date="2018" name="Nat. Microbiol.">
        <title>Leveraging single-cell genomics to expand the fungal tree of life.</title>
        <authorList>
            <person name="Ahrendt S.R."/>
            <person name="Quandt C.A."/>
            <person name="Ciobanu D."/>
            <person name="Clum A."/>
            <person name="Salamov A."/>
            <person name="Andreopoulos B."/>
            <person name="Cheng J.F."/>
            <person name="Woyke T."/>
            <person name="Pelin A."/>
            <person name="Henrissat B."/>
            <person name="Reynolds N.K."/>
            <person name="Benny G.L."/>
            <person name="Smith M.E."/>
            <person name="James T.Y."/>
            <person name="Grigoriev I.V."/>
        </authorList>
    </citation>
    <scope>NUCLEOTIDE SEQUENCE [LARGE SCALE GENOMIC DNA]</scope>
</reference>
<gene>
    <name evidence="2" type="ORF">BDK51DRAFT_44309</name>
</gene>